<accession>A0A1Y3B2G4</accession>
<reference evidence="2 3" key="1">
    <citation type="submission" date="2017-03" db="EMBL/GenBank/DDBJ databases">
        <title>Genome Survey of Euroglyphus maynei.</title>
        <authorList>
            <person name="Arlian L.G."/>
            <person name="Morgan M.S."/>
            <person name="Rider S.D."/>
        </authorList>
    </citation>
    <scope>NUCLEOTIDE SEQUENCE [LARGE SCALE GENOMIC DNA]</scope>
    <source>
        <strain evidence="2">Arlian Lab</strain>
        <tissue evidence="2">Whole body</tissue>
    </source>
</reference>
<feature type="signal peptide" evidence="1">
    <location>
        <begin position="1"/>
        <end position="17"/>
    </location>
</feature>
<dbReference type="AlphaFoldDB" id="A0A1Y3B2G4"/>
<evidence type="ECO:0000256" key="1">
    <source>
        <dbReference type="SAM" id="SignalP"/>
    </source>
</evidence>
<keyword evidence="1" id="KW-0732">Signal</keyword>
<feature type="chain" id="PRO_5013254679" description="Non-specific serine/threonine protein kinase" evidence="1">
    <location>
        <begin position="18"/>
        <end position="138"/>
    </location>
</feature>
<evidence type="ECO:0008006" key="4">
    <source>
        <dbReference type="Google" id="ProtNLM"/>
    </source>
</evidence>
<gene>
    <name evidence="2" type="ORF">BLA29_013015</name>
</gene>
<sequence length="138" mass="15404">MELGAWMLAMVHNFVAATSSQLPHLLTPPDRSLFLHNWCLPGGRRAVVGSSCEWILPPAKSELLKWRSSMHSRIDHIPKSCVQIKRAKKFNQVTEVSQMVQLAKDRKIGFKLLAVVNDDVGQLLHEFCIGGGEFLAEG</sequence>
<evidence type="ECO:0000313" key="3">
    <source>
        <dbReference type="Proteomes" id="UP000194236"/>
    </source>
</evidence>
<keyword evidence="3" id="KW-1185">Reference proteome</keyword>
<organism evidence="2 3">
    <name type="scientific">Euroglyphus maynei</name>
    <name type="common">Mayne's house dust mite</name>
    <dbReference type="NCBI Taxonomy" id="6958"/>
    <lineage>
        <taxon>Eukaryota</taxon>
        <taxon>Metazoa</taxon>
        <taxon>Ecdysozoa</taxon>
        <taxon>Arthropoda</taxon>
        <taxon>Chelicerata</taxon>
        <taxon>Arachnida</taxon>
        <taxon>Acari</taxon>
        <taxon>Acariformes</taxon>
        <taxon>Sarcoptiformes</taxon>
        <taxon>Astigmata</taxon>
        <taxon>Psoroptidia</taxon>
        <taxon>Analgoidea</taxon>
        <taxon>Pyroglyphidae</taxon>
        <taxon>Pyroglyphinae</taxon>
        <taxon>Euroglyphus</taxon>
    </lineage>
</organism>
<dbReference type="EMBL" id="MUJZ01048357">
    <property type="protein sequence ID" value="OTF74168.1"/>
    <property type="molecule type" value="Genomic_DNA"/>
</dbReference>
<dbReference type="Proteomes" id="UP000194236">
    <property type="component" value="Unassembled WGS sequence"/>
</dbReference>
<proteinExistence type="predicted"/>
<evidence type="ECO:0000313" key="2">
    <source>
        <dbReference type="EMBL" id="OTF74168.1"/>
    </source>
</evidence>
<protein>
    <recommendedName>
        <fullName evidence="4">Non-specific serine/threonine protein kinase</fullName>
    </recommendedName>
</protein>
<comment type="caution">
    <text evidence="2">The sequence shown here is derived from an EMBL/GenBank/DDBJ whole genome shotgun (WGS) entry which is preliminary data.</text>
</comment>
<name>A0A1Y3B2G4_EURMA</name>